<dbReference type="InterPro" id="IPR040574">
    <property type="entry name" value="V_ATPase_I_N"/>
</dbReference>
<evidence type="ECO:0000256" key="6">
    <source>
        <dbReference type="ARBA" id="ARBA00023065"/>
    </source>
</evidence>
<dbReference type="EMBL" id="VBAL01000087">
    <property type="protein sequence ID" value="TMJ02101.1"/>
    <property type="molecule type" value="Genomic_DNA"/>
</dbReference>
<dbReference type="GO" id="GO:0007035">
    <property type="term" value="P:vacuolar acidification"/>
    <property type="evidence" value="ECO:0007669"/>
    <property type="project" value="TreeGrafter"/>
</dbReference>
<keyword evidence="6" id="KW-0406">Ion transport</keyword>
<protein>
    <recommendedName>
        <fullName evidence="10">V-type ATP synthase subunit I N-terminal domain-containing protein</fullName>
    </recommendedName>
</protein>
<comment type="similarity">
    <text evidence="2">Belongs to the V-ATPase 116 kDa subunit family.</text>
</comment>
<keyword evidence="4 9" id="KW-0812">Transmembrane</keyword>
<feature type="transmembrane region" description="Helical" evidence="9">
    <location>
        <begin position="460"/>
        <end position="479"/>
    </location>
</feature>
<dbReference type="Proteomes" id="UP000319353">
    <property type="component" value="Unassembled WGS sequence"/>
</dbReference>
<dbReference type="Gene3D" id="3.30.70.2170">
    <property type="match status" value="1"/>
</dbReference>
<keyword evidence="3" id="KW-0813">Transport</keyword>
<feature type="transmembrane region" description="Helical" evidence="9">
    <location>
        <begin position="491"/>
        <end position="512"/>
    </location>
</feature>
<dbReference type="Gene3D" id="3.30.70.2750">
    <property type="match status" value="1"/>
</dbReference>
<keyword evidence="5 9" id="KW-1133">Transmembrane helix</keyword>
<dbReference type="AlphaFoldDB" id="A0A537L2A9"/>
<feature type="transmembrane region" description="Helical" evidence="9">
    <location>
        <begin position="603"/>
        <end position="631"/>
    </location>
</feature>
<dbReference type="GO" id="GO:0033179">
    <property type="term" value="C:proton-transporting V-type ATPase, V0 domain"/>
    <property type="evidence" value="ECO:0007669"/>
    <property type="project" value="InterPro"/>
</dbReference>
<keyword evidence="7 9" id="KW-0472">Membrane</keyword>
<sequence length="671" mass="74301">MIVEMSRVLVLGPKRLLGQVIDEVQRLGTLHVDRIESEEAPEVTALQLGEEDTKTLQALERALARADGLLVLLPPGSAEPGDAPGDAAIDALDAEVAEIERRVRDLTRKRLELDEERQLIASFEGAVRVLSPLLSALSNSKAFESIGFLLNTKDLTVVAALRNELVKATEGRVEVISRIVDDNRIGVVVAFLRRDGERVRAILSRAGATELRLPARFAGEDATETIAVMERRKVEIPAEIERIDRELSAIAASARPRLLAIRAWLADRLAQMKVIPELAQSRYAFILYGWAPTRAVSEVRGVLRSRFGSDIVVHGEPVDAHDEPERIPVLLDNHPLIRPFQRLLALFQPPRYGAFDPSPVMAVTFPIFVGLVIGDIGYGLLLLLLGWWLRGRARSGRALNINFLSMRFPPLLLADLSYLLRVLAFWVILFGTVYAELFGNLPELLFHVEPLYDRVHQADSYFIVVIIAGILMIFFGLLVHLVQAVRHRHTVGVFESIVLMLGTSGLLLFLGARGGRLPMGLSPIGLYLFLAAVVVALVSLVVDRDIMKRFLWLLESTSGFGHILSHARLMAFGLAAAALATAANQLGPEMVGEFGKQFPFLGFVFTGFVGRVVGVLITVVFQTLFLAFTILGHMIQPARLHWVELFTKFKYHEETGRAYRPFQRSAAPGRS</sequence>
<feature type="transmembrane region" description="Helical" evidence="9">
    <location>
        <begin position="563"/>
        <end position="583"/>
    </location>
</feature>
<feature type="transmembrane region" description="Helical" evidence="9">
    <location>
        <begin position="524"/>
        <end position="542"/>
    </location>
</feature>
<dbReference type="Pfam" id="PF01496">
    <property type="entry name" value="V_ATPase_I"/>
    <property type="match status" value="1"/>
</dbReference>
<keyword evidence="8" id="KW-0175">Coiled coil</keyword>
<feature type="transmembrane region" description="Helical" evidence="9">
    <location>
        <begin position="365"/>
        <end position="389"/>
    </location>
</feature>
<dbReference type="Pfam" id="PF18670">
    <property type="entry name" value="V_ATPase_I_N"/>
    <property type="match status" value="1"/>
</dbReference>
<dbReference type="GO" id="GO:0046961">
    <property type="term" value="F:proton-transporting ATPase activity, rotational mechanism"/>
    <property type="evidence" value="ECO:0007669"/>
    <property type="project" value="InterPro"/>
</dbReference>
<gene>
    <name evidence="11" type="ORF">E6H01_07180</name>
</gene>
<evidence type="ECO:0000256" key="2">
    <source>
        <dbReference type="ARBA" id="ARBA00009904"/>
    </source>
</evidence>
<evidence type="ECO:0000256" key="9">
    <source>
        <dbReference type="SAM" id="Phobius"/>
    </source>
</evidence>
<evidence type="ECO:0000256" key="3">
    <source>
        <dbReference type="ARBA" id="ARBA00022448"/>
    </source>
</evidence>
<name>A0A537L2A9_9BACT</name>
<comment type="caution">
    <text evidence="11">The sequence shown here is derived from an EMBL/GenBank/DDBJ whole genome shotgun (WGS) entry which is preliminary data.</text>
</comment>
<accession>A0A537L2A9</accession>
<dbReference type="Gene3D" id="1.20.1460.20">
    <property type="match status" value="1"/>
</dbReference>
<proteinExistence type="inferred from homology"/>
<evidence type="ECO:0000313" key="11">
    <source>
        <dbReference type="EMBL" id="TMJ02101.1"/>
    </source>
</evidence>
<evidence type="ECO:0000256" key="5">
    <source>
        <dbReference type="ARBA" id="ARBA00022989"/>
    </source>
</evidence>
<evidence type="ECO:0000256" key="4">
    <source>
        <dbReference type="ARBA" id="ARBA00022692"/>
    </source>
</evidence>
<dbReference type="GO" id="GO:0016471">
    <property type="term" value="C:vacuolar proton-transporting V-type ATPase complex"/>
    <property type="evidence" value="ECO:0007669"/>
    <property type="project" value="TreeGrafter"/>
</dbReference>
<feature type="coiled-coil region" evidence="8">
    <location>
        <begin position="89"/>
        <end position="116"/>
    </location>
</feature>
<evidence type="ECO:0000313" key="12">
    <source>
        <dbReference type="Proteomes" id="UP000319353"/>
    </source>
</evidence>
<dbReference type="InterPro" id="IPR002490">
    <property type="entry name" value="V-ATPase_116kDa_su"/>
</dbReference>
<dbReference type="GO" id="GO:0051117">
    <property type="term" value="F:ATPase binding"/>
    <property type="evidence" value="ECO:0007669"/>
    <property type="project" value="TreeGrafter"/>
</dbReference>
<dbReference type="PANTHER" id="PTHR11629:SF63">
    <property type="entry name" value="V-TYPE PROTON ATPASE SUBUNIT A"/>
    <property type="match status" value="1"/>
</dbReference>
<comment type="subcellular location">
    <subcellularLocation>
        <location evidence="1">Membrane</location>
        <topology evidence="1">Multi-pass membrane protein</topology>
    </subcellularLocation>
</comment>
<organism evidence="11 12">
    <name type="scientific">Candidatus Segetimicrobium genomatis</name>
    <dbReference type="NCBI Taxonomy" id="2569760"/>
    <lineage>
        <taxon>Bacteria</taxon>
        <taxon>Bacillati</taxon>
        <taxon>Candidatus Sysuimicrobiota</taxon>
        <taxon>Candidatus Sysuimicrobiia</taxon>
        <taxon>Candidatus Sysuimicrobiales</taxon>
        <taxon>Candidatus Segetimicrobiaceae</taxon>
        <taxon>Candidatus Segetimicrobium</taxon>
    </lineage>
</organism>
<evidence type="ECO:0000256" key="1">
    <source>
        <dbReference type="ARBA" id="ARBA00004141"/>
    </source>
</evidence>
<feature type="transmembrane region" description="Helical" evidence="9">
    <location>
        <begin position="410"/>
        <end position="435"/>
    </location>
</feature>
<dbReference type="PANTHER" id="PTHR11629">
    <property type="entry name" value="VACUOLAR PROTON ATPASES"/>
    <property type="match status" value="1"/>
</dbReference>
<evidence type="ECO:0000256" key="8">
    <source>
        <dbReference type="SAM" id="Coils"/>
    </source>
</evidence>
<evidence type="ECO:0000259" key="10">
    <source>
        <dbReference type="Pfam" id="PF18670"/>
    </source>
</evidence>
<evidence type="ECO:0000256" key="7">
    <source>
        <dbReference type="ARBA" id="ARBA00023136"/>
    </source>
</evidence>
<feature type="domain" description="V-type ATP synthase subunit I N-terminal" evidence="10">
    <location>
        <begin position="123"/>
        <end position="213"/>
    </location>
</feature>
<reference evidence="11 12" key="1">
    <citation type="journal article" date="2019" name="Nat. Microbiol.">
        <title>Mediterranean grassland soil C-N compound turnover is dependent on rainfall and depth, and is mediated by genomically divergent microorganisms.</title>
        <authorList>
            <person name="Diamond S."/>
            <person name="Andeer P.F."/>
            <person name="Li Z."/>
            <person name="Crits-Christoph A."/>
            <person name="Burstein D."/>
            <person name="Anantharaman K."/>
            <person name="Lane K.R."/>
            <person name="Thomas B.C."/>
            <person name="Pan C."/>
            <person name="Northen T.R."/>
            <person name="Banfield J.F."/>
        </authorList>
    </citation>
    <scope>NUCLEOTIDE SEQUENCE [LARGE SCALE GENOMIC DNA]</scope>
    <source>
        <strain evidence="11">NP_4</strain>
    </source>
</reference>